<dbReference type="Pfam" id="PF13822">
    <property type="entry name" value="ACC_epsilon"/>
    <property type="match status" value="1"/>
</dbReference>
<proteinExistence type="predicted"/>
<dbReference type="InterPro" id="IPR032716">
    <property type="entry name" value="ACC_epsilon"/>
</dbReference>
<dbReference type="RefSeq" id="WP_093725126.1">
    <property type="nucleotide sequence ID" value="NZ_JASJUS010000061.1"/>
</dbReference>
<evidence type="ECO:0000313" key="2">
    <source>
        <dbReference type="Proteomes" id="UP001241926"/>
    </source>
</evidence>
<keyword evidence="2" id="KW-1185">Reference proteome</keyword>
<accession>A0ABT7JEG7</accession>
<name>A0ABT7JEG7_9ACTN</name>
<comment type="caution">
    <text evidence="1">The sequence shown here is derived from an EMBL/GenBank/DDBJ whole genome shotgun (WGS) entry which is preliminary data.</text>
</comment>
<dbReference type="Proteomes" id="UP001241926">
    <property type="component" value="Unassembled WGS sequence"/>
</dbReference>
<dbReference type="EMBL" id="JASJUS010000061">
    <property type="protein sequence ID" value="MDL2081913.1"/>
    <property type="molecule type" value="Genomic_DNA"/>
</dbReference>
<protein>
    <submittedName>
        <fullName evidence="1">Acyl-CoA carboxylase epsilon subunit</fullName>
    </submittedName>
</protein>
<reference evidence="1 2" key="1">
    <citation type="submission" date="2023-05" db="EMBL/GenBank/DDBJ databases">
        <title>Streptomyces fuscus sp. nov., a brown-black pigment producing actinomyces isolated from dry sand of Sea duck farm.</title>
        <authorList>
            <person name="Xie J."/>
            <person name="Shen N."/>
        </authorList>
    </citation>
    <scope>NUCLEOTIDE SEQUENCE [LARGE SCALE GENOMIC DNA]</scope>
    <source>
        <strain evidence="1 2">GXMU-J15</strain>
    </source>
</reference>
<sequence length="67" mass="7441">MTEPRDPALVRVERGVADEEELAALTALLLARAAAAHTPAPHPHLRTTAHWTRHRPYHSPHSWQAPA</sequence>
<organism evidence="1 2">
    <name type="scientific">Streptomyces fuscus</name>
    <dbReference type="NCBI Taxonomy" id="3048495"/>
    <lineage>
        <taxon>Bacteria</taxon>
        <taxon>Bacillati</taxon>
        <taxon>Actinomycetota</taxon>
        <taxon>Actinomycetes</taxon>
        <taxon>Kitasatosporales</taxon>
        <taxon>Streptomycetaceae</taxon>
        <taxon>Streptomyces</taxon>
    </lineage>
</organism>
<gene>
    <name evidence="1" type="ORF">QNN03_36360</name>
</gene>
<evidence type="ECO:0000313" key="1">
    <source>
        <dbReference type="EMBL" id="MDL2081913.1"/>
    </source>
</evidence>